<keyword evidence="2" id="KW-1185">Reference proteome</keyword>
<accession>A0ACC5VXE6</accession>
<name>A0ACC5VXE6_9GAMM</name>
<organism evidence="1 2">
    <name type="scientific">Vreelandella aquamarina</name>
    <dbReference type="NCBI Taxonomy" id="77097"/>
    <lineage>
        <taxon>Bacteria</taxon>
        <taxon>Pseudomonadati</taxon>
        <taxon>Pseudomonadota</taxon>
        <taxon>Gammaproteobacteria</taxon>
        <taxon>Oceanospirillales</taxon>
        <taxon>Halomonadaceae</taxon>
        <taxon>Vreelandella</taxon>
    </lineage>
</organism>
<protein>
    <submittedName>
        <fullName evidence="1">4-deoxy-4-formamido-L-arabinose-phosphoundecaprenol deformylase</fullName>
        <ecNumber evidence="1">3.5.1.n3</ecNumber>
    </submittedName>
</protein>
<reference evidence="1" key="1">
    <citation type="submission" date="2020-06" db="EMBL/GenBank/DDBJ databases">
        <title>Whole Genome Sequence of Halomonas aquamarina MB598.</title>
        <authorList>
            <person name="Pervaiz M."/>
            <person name="Fariq A."/>
            <person name="Yasmin A."/>
            <person name="Welch M."/>
        </authorList>
    </citation>
    <scope>NUCLEOTIDE SEQUENCE</scope>
    <source>
        <strain evidence="1">MB598</strain>
    </source>
</reference>
<dbReference type="EC" id="3.5.1.n3" evidence="1"/>
<comment type="caution">
    <text evidence="1">The sequence shown here is derived from an EMBL/GenBank/DDBJ whole genome shotgun (WGS) entry which is preliminary data.</text>
</comment>
<gene>
    <name evidence="1" type="ORF">HW452_15250</name>
</gene>
<dbReference type="Proteomes" id="UP001319846">
    <property type="component" value="Unassembled WGS sequence"/>
</dbReference>
<evidence type="ECO:0000313" key="1">
    <source>
        <dbReference type="EMBL" id="MBZ5488881.1"/>
    </source>
</evidence>
<dbReference type="EMBL" id="JABYQT010000012">
    <property type="protein sequence ID" value="MBZ5488881.1"/>
    <property type="molecule type" value="Genomic_DNA"/>
</dbReference>
<sequence>MVKQPIPVGLRIDVDTYRGTLKGVPRLLDMLARHDITASFFFTVGPDNMGRHLWRLLRPAFLKKMLRSNARSLYGYDILFKGTLPWPGPDIGQKLGHLIQQAHYLQHEIGLHAWDHHKWQTRIDRMSADELHREIERGYRRLEMLLGERVSCSAVAGWRCNPATLAQKETFDFRYNSDCRGDAIFMPKGKRTPQIPVTLPTYDEVIGQNGITDENYNQYILDAINPNGLNVYTIHAEAEGIACASLFEKFLLMAAERHIKFVPLGALLPQDSEHLPTGTIEAVEIPGREGWVARHSSLSSRSR</sequence>
<keyword evidence="1" id="KW-0378">Hydrolase</keyword>
<proteinExistence type="predicted"/>
<evidence type="ECO:0000313" key="2">
    <source>
        <dbReference type="Proteomes" id="UP001319846"/>
    </source>
</evidence>